<dbReference type="PANTHER" id="PTHR33116">
    <property type="entry name" value="REVERSE TRANSCRIPTASE ZINC-BINDING DOMAIN-CONTAINING PROTEIN-RELATED-RELATED"/>
    <property type="match status" value="1"/>
</dbReference>
<keyword evidence="1" id="KW-0812">Transmembrane</keyword>
<gene>
    <name evidence="3" type="ORF">FSB_LOCUS621</name>
</gene>
<keyword evidence="1" id="KW-0472">Membrane</keyword>
<evidence type="ECO:0000256" key="1">
    <source>
        <dbReference type="SAM" id="Phobius"/>
    </source>
</evidence>
<proteinExistence type="predicted"/>
<evidence type="ECO:0000259" key="2">
    <source>
        <dbReference type="PROSITE" id="PS50878"/>
    </source>
</evidence>
<dbReference type="PANTHER" id="PTHR33116:SF78">
    <property type="entry name" value="OS12G0587133 PROTEIN"/>
    <property type="match status" value="1"/>
</dbReference>
<dbReference type="PROSITE" id="PS50878">
    <property type="entry name" value="RT_POL"/>
    <property type="match status" value="1"/>
</dbReference>
<dbReference type="AlphaFoldDB" id="A0A2N9EDU5"/>
<feature type="domain" description="Reverse transcriptase" evidence="2">
    <location>
        <begin position="1"/>
        <end position="180"/>
    </location>
</feature>
<dbReference type="SUPFAM" id="SSF56672">
    <property type="entry name" value="DNA/RNA polymerases"/>
    <property type="match status" value="1"/>
</dbReference>
<dbReference type="EMBL" id="OIVN01000022">
    <property type="protein sequence ID" value="SPC72739.1"/>
    <property type="molecule type" value="Genomic_DNA"/>
</dbReference>
<evidence type="ECO:0000313" key="3">
    <source>
        <dbReference type="EMBL" id="SPC72739.1"/>
    </source>
</evidence>
<dbReference type="InterPro" id="IPR043502">
    <property type="entry name" value="DNA/RNA_pol_sf"/>
</dbReference>
<organism evidence="3">
    <name type="scientific">Fagus sylvatica</name>
    <name type="common">Beechnut</name>
    <dbReference type="NCBI Taxonomy" id="28930"/>
    <lineage>
        <taxon>Eukaryota</taxon>
        <taxon>Viridiplantae</taxon>
        <taxon>Streptophyta</taxon>
        <taxon>Embryophyta</taxon>
        <taxon>Tracheophyta</taxon>
        <taxon>Spermatophyta</taxon>
        <taxon>Magnoliopsida</taxon>
        <taxon>eudicotyledons</taxon>
        <taxon>Gunneridae</taxon>
        <taxon>Pentapetalae</taxon>
        <taxon>rosids</taxon>
        <taxon>fabids</taxon>
        <taxon>Fagales</taxon>
        <taxon>Fagaceae</taxon>
        <taxon>Fagus</taxon>
    </lineage>
</organism>
<name>A0A2N9EDU5_FAGSY</name>
<dbReference type="Pfam" id="PF00078">
    <property type="entry name" value="RVT_1"/>
    <property type="match status" value="1"/>
</dbReference>
<reference evidence="3" key="1">
    <citation type="submission" date="2018-02" db="EMBL/GenBank/DDBJ databases">
        <authorList>
            <person name="Cohen D.B."/>
            <person name="Kent A.D."/>
        </authorList>
    </citation>
    <scope>NUCLEOTIDE SEQUENCE</scope>
</reference>
<accession>A0A2N9EDU5</accession>
<protein>
    <recommendedName>
        <fullName evidence="2">Reverse transcriptase domain-containing protein</fullName>
    </recommendedName>
</protein>
<sequence>MVDSVLIANECLDSRLRSVAWALGVDGSIGFMCISMVRFFVLLNGTLAGFFNSLRGIRQGDHLSPLLFLLVIEVLSRLLKRTEEGGFIRGFQVGASLGDSLDVSHLLYADDTILFCDACLEQLTYLRRVLTCFEAVMGLRMNISKSQIVPIGEVANLSSLANILSCRIGTHPMTYLGMPLGSSFKTLGVWNPIIEKILVSVAKRIERLQRNFLWGGLGDDTKAPLWLWRFGVEDSKFWRRVLAAKYGVEGRGWCTRPVRGSHGCSLWKGIMAIWDIFQSYIFFEGIWGVKAPRRVAFFVWMAAWGKILTCDNLHQ</sequence>
<feature type="transmembrane region" description="Helical" evidence="1">
    <location>
        <begin position="20"/>
        <end position="42"/>
    </location>
</feature>
<dbReference type="InterPro" id="IPR000477">
    <property type="entry name" value="RT_dom"/>
</dbReference>
<keyword evidence="1" id="KW-1133">Transmembrane helix</keyword>